<evidence type="ECO:0000256" key="8">
    <source>
        <dbReference type="ARBA" id="ARBA00023015"/>
    </source>
</evidence>
<dbReference type="EMBL" id="VYZG01009326">
    <property type="protein sequence ID" value="NWQ84908.1"/>
    <property type="molecule type" value="Genomic_DNA"/>
</dbReference>
<comment type="function">
    <text evidence="1">May be involved in transcriptional regulation.</text>
</comment>
<accession>A0A7K4SGP9</accession>
<dbReference type="InterPro" id="IPR013087">
    <property type="entry name" value="Znf_C2H2_type"/>
</dbReference>
<evidence type="ECO:0000313" key="15">
    <source>
        <dbReference type="Proteomes" id="UP000530263"/>
    </source>
</evidence>
<evidence type="ECO:0000256" key="11">
    <source>
        <dbReference type="ARBA" id="ARBA00023242"/>
    </source>
</evidence>
<keyword evidence="8" id="KW-0805">Transcription regulation</keyword>
<keyword evidence="10" id="KW-0804">Transcription</keyword>
<dbReference type="GO" id="GO:0000981">
    <property type="term" value="F:DNA-binding transcription factor activity, RNA polymerase II-specific"/>
    <property type="evidence" value="ECO:0007669"/>
    <property type="project" value="TreeGrafter"/>
</dbReference>
<dbReference type="GO" id="GO:0005634">
    <property type="term" value="C:nucleus"/>
    <property type="evidence" value="ECO:0007669"/>
    <property type="project" value="UniProtKB-SubCell"/>
</dbReference>
<dbReference type="PROSITE" id="PS00028">
    <property type="entry name" value="ZINC_FINGER_C2H2_1"/>
    <property type="match status" value="1"/>
</dbReference>
<feature type="non-terminal residue" evidence="14">
    <location>
        <position position="1"/>
    </location>
</feature>
<dbReference type="GO" id="GO:0008270">
    <property type="term" value="F:zinc ion binding"/>
    <property type="evidence" value="ECO:0007669"/>
    <property type="project" value="UniProtKB-KW"/>
</dbReference>
<feature type="domain" description="C2H2-type" evidence="13">
    <location>
        <begin position="1"/>
        <end position="20"/>
    </location>
</feature>
<dbReference type="InterPro" id="IPR036236">
    <property type="entry name" value="Znf_C2H2_sf"/>
</dbReference>
<evidence type="ECO:0000256" key="5">
    <source>
        <dbReference type="ARBA" id="ARBA00022737"/>
    </source>
</evidence>
<keyword evidence="5" id="KW-0677">Repeat</keyword>
<keyword evidence="6 12" id="KW-0863">Zinc-finger</keyword>
<dbReference type="Proteomes" id="UP000530263">
    <property type="component" value="Unassembled WGS sequence"/>
</dbReference>
<evidence type="ECO:0000256" key="12">
    <source>
        <dbReference type="PROSITE-ProRule" id="PRU00042"/>
    </source>
</evidence>
<evidence type="ECO:0000256" key="9">
    <source>
        <dbReference type="ARBA" id="ARBA00023125"/>
    </source>
</evidence>
<dbReference type="Pfam" id="PF00096">
    <property type="entry name" value="zf-C2H2"/>
    <property type="match status" value="1"/>
</dbReference>
<keyword evidence="7" id="KW-0862">Zinc</keyword>
<keyword evidence="11" id="KW-0539">Nucleus</keyword>
<comment type="similarity">
    <text evidence="3">Belongs to the krueppel C2H2-type zinc-finger protein family.</text>
</comment>
<feature type="domain" description="C2H2-type" evidence="13">
    <location>
        <begin position="21"/>
        <end position="48"/>
    </location>
</feature>
<evidence type="ECO:0000256" key="4">
    <source>
        <dbReference type="ARBA" id="ARBA00022723"/>
    </source>
</evidence>
<dbReference type="SUPFAM" id="SSF57667">
    <property type="entry name" value="beta-beta-alpha zinc fingers"/>
    <property type="match status" value="1"/>
</dbReference>
<dbReference type="GO" id="GO:0045892">
    <property type="term" value="P:negative regulation of DNA-templated transcription"/>
    <property type="evidence" value="ECO:0007669"/>
    <property type="project" value="UniProtKB-ARBA"/>
</dbReference>
<dbReference type="OrthoDB" id="9439903at2759"/>
<gene>
    <name evidence="14" type="primary">Znf146_1</name>
    <name evidence="14" type="ORF">COLPIC_R02773</name>
</gene>
<proteinExistence type="inferred from homology"/>
<keyword evidence="9" id="KW-0238">DNA-binding</keyword>
<dbReference type="AlphaFoldDB" id="A0A7K4SGP9"/>
<organism evidence="14 15">
    <name type="scientific">Columbina picui</name>
    <name type="common">Picui ground-dove</name>
    <dbReference type="NCBI Taxonomy" id="115618"/>
    <lineage>
        <taxon>Eukaryota</taxon>
        <taxon>Metazoa</taxon>
        <taxon>Chordata</taxon>
        <taxon>Craniata</taxon>
        <taxon>Vertebrata</taxon>
        <taxon>Euteleostomi</taxon>
        <taxon>Archelosauria</taxon>
        <taxon>Archosauria</taxon>
        <taxon>Dinosauria</taxon>
        <taxon>Saurischia</taxon>
        <taxon>Theropoda</taxon>
        <taxon>Coelurosauria</taxon>
        <taxon>Aves</taxon>
        <taxon>Neognathae</taxon>
        <taxon>Neoaves</taxon>
        <taxon>Columbimorphae</taxon>
        <taxon>Columbiformes</taxon>
        <taxon>Columbidae</taxon>
        <taxon>Columbina</taxon>
    </lineage>
</organism>
<reference evidence="14 15" key="1">
    <citation type="submission" date="2019-09" db="EMBL/GenBank/DDBJ databases">
        <title>Bird 10,000 Genomes (B10K) Project - Family phase.</title>
        <authorList>
            <person name="Zhang G."/>
        </authorList>
    </citation>
    <scope>NUCLEOTIDE SEQUENCE [LARGE SCALE GENOMIC DNA]</scope>
    <source>
        <strain evidence="14">B10K-DU-021-26</strain>
        <tissue evidence="14">Mixed tissue sample</tissue>
    </source>
</reference>
<dbReference type="SMART" id="SM00355">
    <property type="entry name" value="ZnF_C2H2"/>
    <property type="match status" value="1"/>
</dbReference>
<evidence type="ECO:0000256" key="1">
    <source>
        <dbReference type="ARBA" id="ARBA00003767"/>
    </source>
</evidence>
<evidence type="ECO:0000256" key="10">
    <source>
        <dbReference type="ARBA" id="ARBA00023163"/>
    </source>
</evidence>
<dbReference type="PANTHER" id="PTHR23226:SF377">
    <property type="entry name" value="ZINC FINGER AND SCAN DOMAIN-CONTAINING PROTEIN 20"/>
    <property type="match status" value="1"/>
</dbReference>
<dbReference type="Gene3D" id="3.30.160.60">
    <property type="entry name" value="Classic Zinc Finger"/>
    <property type="match status" value="3"/>
</dbReference>
<evidence type="ECO:0000259" key="13">
    <source>
        <dbReference type="PROSITE" id="PS50157"/>
    </source>
</evidence>
<protein>
    <submittedName>
        <fullName evidence="14">OZF protein</fullName>
    </submittedName>
</protein>
<dbReference type="PANTHER" id="PTHR23226">
    <property type="entry name" value="ZINC FINGER AND SCAN DOMAIN-CONTAINING"/>
    <property type="match status" value="1"/>
</dbReference>
<evidence type="ECO:0000256" key="3">
    <source>
        <dbReference type="ARBA" id="ARBA00006991"/>
    </source>
</evidence>
<dbReference type="FunFam" id="3.30.160.60:FF:000566">
    <property type="entry name" value="zinc finger protein 133 isoform X2"/>
    <property type="match status" value="1"/>
</dbReference>
<dbReference type="FunFam" id="3.30.160.60:FF:000966">
    <property type="entry name" value="ZFP90 zinc finger protein"/>
    <property type="match status" value="1"/>
</dbReference>
<dbReference type="PROSITE" id="PS50157">
    <property type="entry name" value="ZINC_FINGER_C2H2_2"/>
    <property type="match status" value="2"/>
</dbReference>
<evidence type="ECO:0000256" key="6">
    <source>
        <dbReference type="ARBA" id="ARBA00022771"/>
    </source>
</evidence>
<feature type="non-terminal residue" evidence="14">
    <location>
        <position position="56"/>
    </location>
</feature>
<sequence>SFSEKTNLISHQRIHTGEKPFPCKECGESFRHKASLISHQRIHTGETPFPCKECGE</sequence>
<evidence type="ECO:0000256" key="2">
    <source>
        <dbReference type="ARBA" id="ARBA00004123"/>
    </source>
</evidence>
<keyword evidence="4" id="KW-0479">Metal-binding</keyword>
<dbReference type="GO" id="GO:0000978">
    <property type="term" value="F:RNA polymerase II cis-regulatory region sequence-specific DNA binding"/>
    <property type="evidence" value="ECO:0007669"/>
    <property type="project" value="TreeGrafter"/>
</dbReference>
<keyword evidence="15" id="KW-1185">Reference proteome</keyword>
<evidence type="ECO:0000256" key="7">
    <source>
        <dbReference type="ARBA" id="ARBA00022833"/>
    </source>
</evidence>
<comment type="subcellular location">
    <subcellularLocation>
        <location evidence="2">Nucleus</location>
    </subcellularLocation>
</comment>
<name>A0A7K4SGP9_COLPI</name>
<evidence type="ECO:0000313" key="14">
    <source>
        <dbReference type="EMBL" id="NWQ84908.1"/>
    </source>
</evidence>
<comment type="caution">
    <text evidence="14">The sequence shown here is derived from an EMBL/GenBank/DDBJ whole genome shotgun (WGS) entry which is preliminary data.</text>
</comment>